<sequence>MTGKATTPGRGRKPTPTKVKERRGNPGKRKLNQNEPEFSPFNEHSPPPPQLNEDGQRMWAFLLKELLPQGVLFQTDLEVVANYCIAYQNRNSACKDIDKYGTFVENSNGGLSKNPAFTVLNEALKQMTTFGSLLGLDPSSRQRLTGKADEQNINPFAELLQ</sequence>
<dbReference type="Proteomes" id="UP000254031">
    <property type="component" value="Unassembled WGS sequence"/>
</dbReference>
<evidence type="ECO:0000313" key="2">
    <source>
        <dbReference type="EMBL" id="STY67308.1"/>
    </source>
</evidence>
<organism evidence="2 3">
    <name type="scientific">Mannheimia haemolytica</name>
    <name type="common">Pasteurella haemolytica</name>
    <dbReference type="NCBI Taxonomy" id="75985"/>
    <lineage>
        <taxon>Bacteria</taxon>
        <taxon>Pseudomonadati</taxon>
        <taxon>Pseudomonadota</taxon>
        <taxon>Gammaproteobacteria</taxon>
        <taxon>Pasteurellales</taxon>
        <taxon>Pasteurellaceae</taxon>
        <taxon>Mannheimia</taxon>
    </lineage>
</organism>
<dbReference type="RefSeq" id="WP_006252750.1">
    <property type="nucleotide sequence ID" value="NZ_CP097337.1"/>
</dbReference>
<dbReference type="EMBL" id="UGPL01000006">
    <property type="protein sequence ID" value="STY67308.1"/>
    <property type="molecule type" value="Genomic_DNA"/>
</dbReference>
<evidence type="ECO:0000313" key="3">
    <source>
        <dbReference type="Proteomes" id="UP000254031"/>
    </source>
</evidence>
<gene>
    <name evidence="2" type="ORF">NCTC9380_02660</name>
</gene>
<proteinExistence type="predicted"/>
<dbReference type="NCBIfam" id="TIGR01558">
    <property type="entry name" value="sm_term_P27"/>
    <property type="match status" value="1"/>
</dbReference>
<dbReference type="AlphaFoldDB" id="A0A378NN16"/>
<name>A0A378NN16_MANHA</name>
<accession>A0A378NN16</accession>
<feature type="region of interest" description="Disordered" evidence="1">
    <location>
        <begin position="1"/>
        <end position="53"/>
    </location>
</feature>
<dbReference type="Pfam" id="PF05119">
    <property type="entry name" value="Terminase_4"/>
    <property type="match status" value="1"/>
</dbReference>
<dbReference type="InterPro" id="IPR006448">
    <property type="entry name" value="Phage_term_ssu_P27"/>
</dbReference>
<protein>
    <submittedName>
        <fullName evidence="2">Phage terminase, small subunit</fullName>
    </submittedName>
</protein>
<evidence type="ECO:0000256" key="1">
    <source>
        <dbReference type="SAM" id="MobiDB-lite"/>
    </source>
</evidence>
<reference evidence="2 3" key="1">
    <citation type="submission" date="2018-06" db="EMBL/GenBank/DDBJ databases">
        <authorList>
            <consortium name="Pathogen Informatics"/>
            <person name="Doyle S."/>
        </authorList>
    </citation>
    <scope>NUCLEOTIDE SEQUENCE [LARGE SCALE GENOMIC DNA]</scope>
    <source>
        <strain evidence="2 3">NCTC9380</strain>
    </source>
</reference>